<dbReference type="OrthoDB" id="10254903at2759"/>
<evidence type="ECO:0000256" key="15">
    <source>
        <dbReference type="RuleBase" id="RU003657"/>
    </source>
</evidence>
<dbReference type="InterPro" id="IPR004651">
    <property type="entry name" value="HisF"/>
</dbReference>
<accession>A0A1D2VIA5</accession>
<dbReference type="InterPro" id="IPR011060">
    <property type="entry name" value="RibuloseP-bd_barrel"/>
</dbReference>
<evidence type="ECO:0000256" key="1">
    <source>
        <dbReference type="ARBA" id="ARBA00005091"/>
    </source>
</evidence>
<keyword evidence="18" id="KW-1185">Reference proteome</keyword>
<feature type="region of interest" description="PRFAR binding" evidence="14">
    <location>
        <begin position="384"/>
        <end position="385"/>
    </location>
</feature>
<feature type="region of interest" description="PRFAR binding" evidence="14">
    <location>
        <begin position="543"/>
        <end position="544"/>
    </location>
</feature>
<dbReference type="InterPro" id="IPR014640">
    <property type="entry name" value="IGPS_HisHF"/>
</dbReference>
<evidence type="ECO:0000313" key="18">
    <source>
        <dbReference type="Proteomes" id="UP000095038"/>
    </source>
</evidence>
<feature type="region of interest" description="PRFAR binding" evidence="14">
    <location>
        <begin position="494"/>
        <end position="495"/>
    </location>
</feature>
<keyword evidence="4 12" id="KW-0315">Glutamine amidotransferase</keyword>
<dbReference type="InterPro" id="IPR017926">
    <property type="entry name" value="GATASE"/>
</dbReference>
<keyword evidence="6 12" id="KW-0456">Lyase</keyword>
<feature type="region of interest" description="PRFAR binding" evidence="14">
    <location>
        <begin position="520"/>
        <end position="521"/>
    </location>
</feature>
<name>A0A1D2VIA5_9ASCO</name>
<feature type="region of interest" description="PRFAR binding" evidence="14">
    <location>
        <begin position="422"/>
        <end position="424"/>
    </location>
</feature>
<evidence type="ECO:0000256" key="5">
    <source>
        <dbReference type="ARBA" id="ARBA00023102"/>
    </source>
</evidence>
<dbReference type="Pfam" id="PF00117">
    <property type="entry name" value="GATase"/>
    <property type="match status" value="1"/>
</dbReference>
<dbReference type="PANTHER" id="PTHR21235:SF2">
    <property type="entry name" value="IMIDAZOLE GLYCEROL PHOSPHATE SYNTHASE HISHF"/>
    <property type="match status" value="1"/>
</dbReference>
<dbReference type="EMBL" id="KV454479">
    <property type="protein sequence ID" value="ODV61382.1"/>
    <property type="molecule type" value="Genomic_DNA"/>
</dbReference>
<dbReference type="GO" id="GO:0000105">
    <property type="term" value="P:L-histidine biosynthetic process"/>
    <property type="evidence" value="ECO:0007669"/>
    <property type="project" value="UniProtKB-UniRule"/>
</dbReference>
<feature type="binding site" evidence="14">
    <location>
        <position position="352"/>
    </location>
    <ligand>
        <name>substrate</name>
    </ligand>
</feature>
<dbReference type="STRING" id="1344418.A0A1D2VIA5"/>
<evidence type="ECO:0000256" key="6">
    <source>
        <dbReference type="ARBA" id="ARBA00023239"/>
    </source>
</evidence>
<feature type="active site" description="For GATase activity" evidence="13">
    <location>
        <position position="215"/>
    </location>
</feature>
<evidence type="ECO:0000256" key="8">
    <source>
        <dbReference type="ARBA" id="ARBA00047838"/>
    </source>
</evidence>
<dbReference type="GO" id="GO:0016829">
    <property type="term" value="F:lyase activity"/>
    <property type="evidence" value="ECO:0007669"/>
    <property type="project" value="UniProtKB-KW"/>
</dbReference>
<comment type="similarity">
    <text evidence="11 12">In the C-terminal section; belongs to the HisA/HisF family.</text>
</comment>
<evidence type="ECO:0000256" key="3">
    <source>
        <dbReference type="ARBA" id="ARBA00022801"/>
    </source>
</evidence>
<evidence type="ECO:0000259" key="16">
    <source>
        <dbReference type="Pfam" id="PF00117"/>
    </source>
</evidence>
<feature type="active site" evidence="13">
    <location>
        <position position="424"/>
    </location>
</feature>
<dbReference type="InterPro" id="IPR029062">
    <property type="entry name" value="Class_I_gatase-like"/>
</dbReference>
<dbReference type="GO" id="GO:0000107">
    <property type="term" value="F:imidazoleglycerol-phosphate synthase activity"/>
    <property type="evidence" value="ECO:0007669"/>
    <property type="project" value="UniProtKB-UniRule"/>
</dbReference>
<dbReference type="SUPFAM" id="SSF51366">
    <property type="entry name" value="Ribulose-phoshate binding barrel"/>
    <property type="match status" value="1"/>
</dbReference>
<dbReference type="PANTHER" id="PTHR21235">
    <property type="entry name" value="IMIDAZOLE GLYCEROL PHOSPHATE SYNTHASE SUBUNIT HISF/H IGP SYNTHASE SUBUNIT HISF/H"/>
    <property type="match status" value="1"/>
</dbReference>
<evidence type="ECO:0000256" key="12">
    <source>
        <dbReference type="PIRNR" id="PIRNR036936"/>
    </source>
</evidence>
<dbReference type="InterPro" id="IPR013785">
    <property type="entry name" value="Aldolase_TIM"/>
</dbReference>
<proteinExistence type="inferred from homology"/>
<dbReference type="GeneID" id="30966685"/>
<organism evidence="17 18">
    <name type="scientific">Ascoidea rubescens DSM 1968</name>
    <dbReference type="NCBI Taxonomy" id="1344418"/>
    <lineage>
        <taxon>Eukaryota</taxon>
        <taxon>Fungi</taxon>
        <taxon>Dikarya</taxon>
        <taxon>Ascomycota</taxon>
        <taxon>Saccharomycotina</taxon>
        <taxon>Saccharomycetes</taxon>
        <taxon>Ascoideaceae</taxon>
        <taxon>Ascoidea</taxon>
    </lineage>
</organism>
<dbReference type="GO" id="GO:0004359">
    <property type="term" value="F:glutaminase activity"/>
    <property type="evidence" value="ECO:0007669"/>
    <property type="project" value="UniProtKB-EC"/>
</dbReference>
<dbReference type="AlphaFoldDB" id="A0A1D2VIA5"/>
<feature type="binding site" evidence="14">
    <location>
        <position position="489"/>
    </location>
    <ligand>
        <name>substrate</name>
    </ligand>
</feature>
<evidence type="ECO:0000256" key="2">
    <source>
        <dbReference type="ARBA" id="ARBA00022605"/>
    </source>
</evidence>
<evidence type="ECO:0000256" key="11">
    <source>
        <dbReference type="ARBA" id="ARBA00061106"/>
    </source>
</evidence>
<dbReference type="Proteomes" id="UP000095038">
    <property type="component" value="Unassembled WGS sequence"/>
</dbReference>
<gene>
    <name evidence="17" type="ORF">ASCRUDRAFT_75405</name>
</gene>
<dbReference type="InterPro" id="IPR050064">
    <property type="entry name" value="IGPS_HisA/HisF"/>
</dbReference>
<evidence type="ECO:0000313" key="17">
    <source>
        <dbReference type="EMBL" id="ODV61382.1"/>
    </source>
</evidence>
<feature type="active site" evidence="13">
    <location>
        <position position="264"/>
    </location>
</feature>
<dbReference type="Gene3D" id="3.20.20.70">
    <property type="entry name" value="Aldolase class I"/>
    <property type="match status" value="1"/>
</dbReference>
<evidence type="ECO:0000256" key="14">
    <source>
        <dbReference type="PIRSR" id="PIRSR036936-2"/>
    </source>
</evidence>
<comment type="catalytic activity">
    <reaction evidence="8 12">
        <text>5-[(5-phospho-1-deoxy-D-ribulos-1-ylimino)methylamino]-1-(5-phospho-beta-D-ribosyl)imidazole-4-carboxamide + L-glutamine = D-erythro-1-(imidazol-4-yl)glycerol 3-phosphate + 5-amino-1-(5-phospho-beta-D-ribosyl)imidazole-4-carboxamide + L-glutamate + H(+)</text>
        <dbReference type="Rhea" id="RHEA:24793"/>
        <dbReference type="ChEBI" id="CHEBI:15378"/>
        <dbReference type="ChEBI" id="CHEBI:29985"/>
        <dbReference type="ChEBI" id="CHEBI:58278"/>
        <dbReference type="ChEBI" id="CHEBI:58359"/>
        <dbReference type="ChEBI" id="CHEBI:58475"/>
        <dbReference type="ChEBI" id="CHEBI:58525"/>
        <dbReference type="EC" id="4.3.2.10"/>
    </reaction>
</comment>
<evidence type="ECO:0000256" key="4">
    <source>
        <dbReference type="ARBA" id="ARBA00022962"/>
    </source>
</evidence>
<feature type="binding site" description="covalent" evidence="14">
    <location>
        <position position="88"/>
    </location>
    <ligand>
        <name>L-glutamine</name>
        <dbReference type="ChEBI" id="CHEBI:58359"/>
    </ligand>
</feature>
<feature type="domain" description="Glutamine amidotransferase" evidence="16">
    <location>
        <begin position="11"/>
        <end position="228"/>
    </location>
</feature>
<sequence>MVVLLSKTVHIIDVKSGNLKSLQNAIEHLGYKAIFIEDGNNPELLKAEKLILPGVGNYDYFVEKLFQKNFEKPLKDYINSKKPIFGICVGLQALFNTSEESFNSKKGLGLIDINVSKFKDATKSVPQIGWNKLRLLFSLNASLPSSYDSAEVELYGLNPNYHYYFVHSYAAIINDQIKQNLLNEGWNLGITTYGDQQFISAINKDNLFATQFHPEKSGKAGLKMIKHFLSGKKYTSIPRSNFNSNNKNLKNFNGLTCRIIACLDVRSNDQGDLVVTKGDQYDVREKDDNGNNVRNLGKPVALAEKYYKQGADEITFLNITSFRNSPLRDQPMLNVLREASKTCFVPLTIGGGIRDYKEPNGTIISSLKVAELYFLNGADKVSIGSDAVTVAENYFKNGSQGSGNSPIELISKQFGVQAVVISVDPKKRYVNSPDATLNKVIKTKFPGPNGENYCWYQCTTKGGREYSNIGAYELTTACEALGAGEILLNCIDKDGSNSGFDLELVDHIKKSVSIPVISSSGAGNPQHFREVFEETSVDAALGAGIFHREEYTVGQVKEYLLEHGFEVRFDNGIEI</sequence>
<comment type="catalytic activity">
    <reaction evidence="9 12">
        <text>L-glutamine + H2O = L-glutamate + NH4(+)</text>
        <dbReference type="Rhea" id="RHEA:15889"/>
        <dbReference type="ChEBI" id="CHEBI:15377"/>
        <dbReference type="ChEBI" id="CHEBI:28938"/>
        <dbReference type="ChEBI" id="CHEBI:29985"/>
        <dbReference type="ChEBI" id="CHEBI:58359"/>
        <dbReference type="EC" id="3.5.1.2"/>
    </reaction>
</comment>
<dbReference type="InParanoid" id="A0A1D2VIA5"/>
<keyword evidence="3 12" id="KW-0378">Hydrolase</keyword>
<dbReference type="PIRSF" id="PIRSF036936">
    <property type="entry name" value="IGPS_HisHF"/>
    <property type="match status" value="1"/>
</dbReference>
<evidence type="ECO:0000256" key="9">
    <source>
        <dbReference type="ARBA" id="ARBA00049534"/>
    </source>
</evidence>
<dbReference type="CDD" id="cd01748">
    <property type="entry name" value="GATase1_IGP_Synthase"/>
    <property type="match status" value="1"/>
</dbReference>
<comment type="similarity">
    <text evidence="15">Belongs to the HisA/HisF family.</text>
</comment>
<dbReference type="EC" id="3.5.1.2" evidence="12"/>
<keyword evidence="5 12" id="KW-0368">Histidine biosynthesis</keyword>
<dbReference type="CDD" id="cd04731">
    <property type="entry name" value="HisF"/>
    <property type="match status" value="1"/>
</dbReference>
<dbReference type="InterPro" id="IPR010139">
    <property type="entry name" value="Imidazole-glycPsynth_HisH"/>
</dbReference>
<dbReference type="Pfam" id="PF00977">
    <property type="entry name" value="His_biosynth"/>
    <property type="match status" value="1"/>
</dbReference>
<comment type="pathway">
    <text evidence="1 12">Amino-acid biosynthesis; L-histidine biosynthesis; L-histidine from 5-phospho-alpha-D-ribose 1-diphosphate: step 5/9.</text>
</comment>
<evidence type="ECO:0000256" key="13">
    <source>
        <dbReference type="PIRSR" id="PIRSR036936-1"/>
    </source>
</evidence>
<reference evidence="18" key="1">
    <citation type="submission" date="2016-05" db="EMBL/GenBank/DDBJ databases">
        <title>Comparative genomics of biotechnologically important yeasts.</title>
        <authorList>
            <consortium name="DOE Joint Genome Institute"/>
            <person name="Riley R."/>
            <person name="Haridas S."/>
            <person name="Wolfe K.H."/>
            <person name="Lopes M.R."/>
            <person name="Hittinger C.T."/>
            <person name="Goker M."/>
            <person name="Salamov A."/>
            <person name="Wisecaver J."/>
            <person name="Long T.M."/>
            <person name="Aerts A.L."/>
            <person name="Barry K."/>
            <person name="Choi C."/>
            <person name="Clum A."/>
            <person name="Coughlan A.Y."/>
            <person name="Deshpande S."/>
            <person name="Douglass A.P."/>
            <person name="Hanson S.J."/>
            <person name="Klenk H.-P."/>
            <person name="Labutti K."/>
            <person name="Lapidus A."/>
            <person name="Lindquist E."/>
            <person name="Lipzen A."/>
            <person name="Meier-Kolthoff J.P."/>
            <person name="Ohm R.A."/>
            <person name="Otillar R.P."/>
            <person name="Pangilinan J."/>
            <person name="Peng Y."/>
            <person name="Rokas A."/>
            <person name="Rosa C.A."/>
            <person name="Scheuner C."/>
            <person name="Sibirny A.A."/>
            <person name="Slot J.C."/>
            <person name="Stielow J.B."/>
            <person name="Sun H."/>
            <person name="Kurtzman C.P."/>
            <person name="Blackwell M."/>
            <person name="Grigoriev I.V."/>
            <person name="Jeffries T.W."/>
        </authorList>
    </citation>
    <scope>NUCLEOTIDE SEQUENCE [LARGE SCALE GENOMIC DNA]</scope>
    <source>
        <strain evidence="18">DSM 1968</strain>
    </source>
</reference>
<dbReference type="RefSeq" id="XP_020047689.1">
    <property type="nucleotide sequence ID" value="XM_020193049.1"/>
</dbReference>
<evidence type="ECO:0000256" key="7">
    <source>
        <dbReference type="ARBA" id="ARBA00023268"/>
    </source>
</evidence>
<evidence type="ECO:0000256" key="10">
    <source>
        <dbReference type="ARBA" id="ARBA00055946"/>
    </source>
</evidence>
<dbReference type="NCBIfam" id="TIGR00735">
    <property type="entry name" value="hisF"/>
    <property type="match status" value="1"/>
</dbReference>
<dbReference type="HAMAP" id="MF_00278">
    <property type="entry name" value="HisH"/>
    <property type="match status" value="1"/>
</dbReference>
<dbReference type="PROSITE" id="PS51273">
    <property type="entry name" value="GATASE_TYPE_1"/>
    <property type="match status" value="1"/>
</dbReference>
<dbReference type="FunCoup" id="A0A1D2VIA5">
    <property type="interactions" value="292"/>
</dbReference>
<feature type="active site" description="For GATase activity" evidence="13">
    <location>
        <position position="88"/>
    </location>
</feature>
<dbReference type="NCBIfam" id="TIGR01855">
    <property type="entry name" value="IMP_synth_hisH"/>
    <property type="match status" value="1"/>
</dbReference>
<feature type="active site" description="For GATase activity" evidence="13">
    <location>
        <position position="213"/>
    </location>
</feature>
<dbReference type="Gene3D" id="3.40.50.880">
    <property type="match status" value="1"/>
</dbReference>
<dbReference type="UniPathway" id="UPA00031">
    <property type="reaction ID" value="UER00010"/>
</dbReference>
<dbReference type="FunFam" id="3.20.20.70:FF:000094">
    <property type="entry name" value="Imidazole glycerol phosphate synthase hisHF"/>
    <property type="match status" value="1"/>
</dbReference>
<keyword evidence="2 12" id="KW-0028">Amino-acid biosynthesis</keyword>
<protein>
    <recommendedName>
        <fullName evidence="12">Imidazole glycerol phosphate synthase hisHF</fullName>
    </recommendedName>
    <domain>
        <recommendedName>
            <fullName evidence="12">Glutaminase</fullName>
            <ecNumber evidence="12">3.5.1.2</ecNumber>
        </recommendedName>
    </domain>
    <domain>
        <recommendedName>
            <fullName evidence="12">Cyclase</fullName>
        </recommendedName>
    </domain>
</protein>
<comment type="function">
    <text evidence="10 12">IGPS catalyzes the conversion of PRFAR and glutamine to IGP, AICAR and glutamate. The glutaminase domain produces the ammonia necessary for the cyclase domain to produce IGP and AICAR from PRFAR. The ammonia is channeled to the active site of the cyclase domain.</text>
</comment>
<dbReference type="SUPFAM" id="SSF52317">
    <property type="entry name" value="Class I glutamine amidotransferase-like"/>
    <property type="match status" value="1"/>
</dbReference>
<dbReference type="InterPro" id="IPR006062">
    <property type="entry name" value="His_biosynth"/>
</dbReference>
<keyword evidence="7 12" id="KW-0511">Multifunctional enzyme</keyword>